<reference evidence="3" key="1">
    <citation type="journal article" date="2020" name="Stud. Mycol.">
        <title>101 Dothideomycetes genomes: a test case for predicting lifestyles and emergence of pathogens.</title>
        <authorList>
            <person name="Haridas S."/>
            <person name="Albert R."/>
            <person name="Binder M."/>
            <person name="Bloem J."/>
            <person name="Labutti K."/>
            <person name="Salamov A."/>
            <person name="Andreopoulos B."/>
            <person name="Baker S."/>
            <person name="Barry K."/>
            <person name="Bills G."/>
            <person name="Bluhm B."/>
            <person name="Cannon C."/>
            <person name="Castanera R."/>
            <person name="Culley D."/>
            <person name="Daum C."/>
            <person name="Ezra D."/>
            <person name="Gonzalez J."/>
            <person name="Henrissat B."/>
            <person name="Kuo A."/>
            <person name="Liang C."/>
            <person name="Lipzen A."/>
            <person name="Lutzoni F."/>
            <person name="Magnuson J."/>
            <person name="Mondo S."/>
            <person name="Nolan M."/>
            <person name="Ohm R."/>
            <person name="Pangilinan J."/>
            <person name="Park H.-J."/>
            <person name="Ramirez L."/>
            <person name="Alfaro M."/>
            <person name="Sun H."/>
            <person name="Tritt A."/>
            <person name="Yoshinaga Y."/>
            <person name="Zwiers L.-H."/>
            <person name="Turgeon B."/>
            <person name="Goodwin S."/>
            <person name="Spatafora J."/>
            <person name="Crous P."/>
            <person name="Grigoriev I."/>
        </authorList>
    </citation>
    <scope>NUCLEOTIDE SEQUENCE</scope>
    <source>
        <strain evidence="3">Tuck. ex Michener</strain>
    </source>
</reference>
<dbReference type="GO" id="GO:0008081">
    <property type="term" value="F:phosphoric diester hydrolase activity"/>
    <property type="evidence" value="ECO:0007669"/>
    <property type="project" value="InterPro"/>
</dbReference>
<dbReference type="Gene3D" id="3.20.20.190">
    <property type="entry name" value="Phosphatidylinositol (PI) phosphodiesterase"/>
    <property type="match status" value="1"/>
</dbReference>
<keyword evidence="4" id="KW-1185">Reference proteome</keyword>
<dbReference type="Pfam" id="PF00388">
    <property type="entry name" value="PI-PLC-X"/>
    <property type="match status" value="1"/>
</dbReference>
<dbReference type="InterPro" id="IPR017946">
    <property type="entry name" value="PLC-like_Pdiesterase_TIM-brl"/>
</dbReference>
<protein>
    <submittedName>
        <fullName evidence="3">PLC-like phosphodiesterase</fullName>
    </submittedName>
</protein>
<dbReference type="AlphaFoldDB" id="A0A6A6HJ85"/>
<proteinExistence type="predicted"/>
<evidence type="ECO:0000313" key="4">
    <source>
        <dbReference type="Proteomes" id="UP000800092"/>
    </source>
</evidence>
<dbReference type="CDD" id="cd08586">
    <property type="entry name" value="PI-PLCc_BcPLC_like"/>
    <property type="match status" value="1"/>
</dbReference>
<sequence>MTTPPLKIRNLTIHPLELKFIEYYEALKEQLKQSSSGKDKYTGSFTTTAHTPSALQLVKHAQTFNSQDVSIKIDPFTIVETSVKLAERHSKDVVRLTFDQCGERHRINLPPSSNASQAFVPLTHNSRLQFTGVFIPQDMLLAIYSPASLDSWMKELHDATPLSGLSIPGTHNSHTYYRALPSVRCQSVALLDQLENGIRFLDIRLQPERPHDSSHDGLLLVHGLFPVSLTGPKYFRPLLTTLLAFLESHPSESIVLSLKREGSGSATDHQFHRILHDHYIQQDPIRWYTAPMIPSLGAVRGKLVLLRRFELNPSTPSSPQPPHSSSSSSSFSSSHDVTNHRSSLNPNPDRISSSSPSTTHFGLNASHWPSNTPHHTTPVISVQDYCDITHPTRHLPLKIQHIRAHLARAAARIVPIPGVTTDAQNPVPSGPLYLNFATGSSLWRRGSWPERVAERVNPEVVRWLCRGHGSGDWGTGVVVLDWVGIGGDWDVVRCIVGMNARLMFRERALRR</sequence>
<gene>
    <name evidence="3" type="ORF">EV356DRAFT_479353</name>
</gene>
<accession>A0A6A6HJ85</accession>
<dbReference type="SMART" id="SM00148">
    <property type="entry name" value="PLCXc"/>
    <property type="match status" value="1"/>
</dbReference>
<dbReference type="SUPFAM" id="SSF51695">
    <property type="entry name" value="PLC-like phosphodiesterases"/>
    <property type="match status" value="1"/>
</dbReference>
<dbReference type="Proteomes" id="UP000800092">
    <property type="component" value="Unassembled WGS sequence"/>
</dbReference>
<feature type="domain" description="Phosphatidylinositol-specific phospholipase C X" evidence="2">
    <location>
        <begin position="157"/>
        <end position="308"/>
    </location>
</feature>
<dbReference type="InterPro" id="IPR000909">
    <property type="entry name" value="PLipase_C_PInositol-sp_X_dom"/>
</dbReference>
<evidence type="ECO:0000259" key="2">
    <source>
        <dbReference type="SMART" id="SM00148"/>
    </source>
</evidence>
<feature type="compositionally biased region" description="Low complexity" evidence="1">
    <location>
        <begin position="323"/>
        <end position="334"/>
    </location>
</feature>
<dbReference type="InterPro" id="IPR051057">
    <property type="entry name" value="PI-PLC_domain"/>
</dbReference>
<name>A0A6A6HJ85_VIRVR</name>
<dbReference type="PANTHER" id="PTHR13593">
    <property type="match status" value="1"/>
</dbReference>
<dbReference type="GO" id="GO:0006629">
    <property type="term" value="P:lipid metabolic process"/>
    <property type="evidence" value="ECO:0007669"/>
    <property type="project" value="InterPro"/>
</dbReference>
<dbReference type="EMBL" id="ML991776">
    <property type="protein sequence ID" value="KAF2238205.1"/>
    <property type="molecule type" value="Genomic_DNA"/>
</dbReference>
<dbReference type="PROSITE" id="PS50007">
    <property type="entry name" value="PIPLC_X_DOMAIN"/>
    <property type="match status" value="1"/>
</dbReference>
<evidence type="ECO:0000313" key="3">
    <source>
        <dbReference type="EMBL" id="KAF2238205.1"/>
    </source>
</evidence>
<feature type="region of interest" description="Disordered" evidence="1">
    <location>
        <begin position="313"/>
        <end position="374"/>
    </location>
</feature>
<dbReference type="OrthoDB" id="1046782at2759"/>
<dbReference type="PANTHER" id="PTHR13593:SF113">
    <property type="entry name" value="SI:DKEY-266F7.9"/>
    <property type="match status" value="1"/>
</dbReference>
<evidence type="ECO:0000256" key="1">
    <source>
        <dbReference type="SAM" id="MobiDB-lite"/>
    </source>
</evidence>
<organism evidence="3 4">
    <name type="scientific">Viridothelium virens</name>
    <name type="common">Speckled blister lichen</name>
    <name type="synonym">Trypethelium virens</name>
    <dbReference type="NCBI Taxonomy" id="1048519"/>
    <lineage>
        <taxon>Eukaryota</taxon>
        <taxon>Fungi</taxon>
        <taxon>Dikarya</taxon>
        <taxon>Ascomycota</taxon>
        <taxon>Pezizomycotina</taxon>
        <taxon>Dothideomycetes</taxon>
        <taxon>Dothideomycetes incertae sedis</taxon>
        <taxon>Trypetheliales</taxon>
        <taxon>Trypetheliaceae</taxon>
        <taxon>Viridothelium</taxon>
    </lineage>
</organism>
<feature type="compositionally biased region" description="Polar residues" evidence="1">
    <location>
        <begin position="340"/>
        <end position="374"/>
    </location>
</feature>